<dbReference type="SUPFAM" id="SSF74650">
    <property type="entry name" value="Galactose mutarotase-like"/>
    <property type="match status" value="1"/>
</dbReference>
<comment type="caution">
    <text evidence="1">The sequence shown here is derived from an EMBL/GenBank/DDBJ whole genome shotgun (WGS) entry which is preliminary data.</text>
</comment>
<dbReference type="GO" id="GO:0016853">
    <property type="term" value="F:isomerase activity"/>
    <property type="evidence" value="ECO:0007669"/>
    <property type="project" value="InterPro"/>
</dbReference>
<protein>
    <recommendedName>
        <fullName evidence="3">Aldose 1-epimerase</fullName>
    </recommendedName>
</protein>
<dbReference type="GO" id="GO:0005975">
    <property type="term" value="P:carbohydrate metabolic process"/>
    <property type="evidence" value="ECO:0007669"/>
    <property type="project" value="InterPro"/>
</dbReference>
<dbReference type="PANTHER" id="PTHR11122:SF13">
    <property type="entry name" value="GLUCOSE-6-PHOSPHATE 1-EPIMERASE"/>
    <property type="match status" value="1"/>
</dbReference>
<dbReference type="InterPro" id="IPR008183">
    <property type="entry name" value="Aldose_1/G6P_1-epimerase"/>
</dbReference>
<dbReference type="STRING" id="1121865.OMW_00311"/>
<dbReference type="AlphaFoldDB" id="S0KYB5"/>
<dbReference type="PANTHER" id="PTHR11122">
    <property type="entry name" value="APOSPORY-ASSOCIATED PROTEIN C-RELATED"/>
    <property type="match status" value="1"/>
</dbReference>
<dbReference type="InterPro" id="IPR011013">
    <property type="entry name" value="Gal_mutarotase_sf_dom"/>
</dbReference>
<dbReference type="RefSeq" id="WP_016182476.1">
    <property type="nucleotide sequence ID" value="NZ_JXKI01000002.1"/>
</dbReference>
<dbReference type="eggNOG" id="COG2017">
    <property type="taxonomic scope" value="Bacteria"/>
</dbReference>
<dbReference type="EMBL" id="ASWJ01000004">
    <property type="protein sequence ID" value="EOW84414.1"/>
    <property type="molecule type" value="Genomic_DNA"/>
</dbReference>
<reference evidence="1 2" key="1">
    <citation type="submission" date="2013-03" db="EMBL/GenBank/DDBJ databases">
        <title>The Genome Sequence of Enterococcus columbae ATCC_51263 (PacBio/Illumina hybrid assembly).</title>
        <authorList>
            <consortium name="The Broad Institute Genomics Platform"/>
            <consortium name="The Broad Institute Genome Sequencing Center for Infectious Disease"/>
            <person name="Earl A."/>
            <person name="Russ C."/>
            <person name="Gilmore M."/>
            <person name="Surin D."/>
            <person name="Walker B."/>
            <person name="Young S."/>
            <person name="Zeng Q."/>
            <person name="Gargeya S."/>
            <person name="Fitzgerald M."/>
            <person name="Haas B."/>
            <person name="Abouelleil A."/>
            <person name="Allen A.W."/>
            <person name="Alvarado L."/>
            <person name="Arachchi H.M."/>
            <person name="Berlin A.M."/>
            <person name="Chapman S.B."/>
            <person name="Gainer-Dewar J."/>
            <person name="Goldberg J."/>
            <person name="Griggs A."/>
            <person name="Gujja S."/>
            <person name="Hansen M."/>
            <person name="Howarth C."/>
            <person name="Imamovic A."/>
            <person name="Ireland A."/>
            <person name="Larimer J."/>
            <person name="McCowan C."/>
            <person name="Murphy C."/>
            <person name="Pearson M."/>
            <person name="Poon T.W."/>
            <person name="Priest M."/>
            <person name="Roberts A."/>
            <person name="Saif S."/>
            <person name="Shea T."/>
            <person name="Sisk P."/>
            <person name="Sykes S."/>
            <person name="Wortman J."/>
            <person name="Nusbaum C."/>
            <person name="Birren B."/>
        </authorList>
    </citation>
    <scope>NUCLEOTIDE SEQUENCE [LARGE SCALE GENOMIC DNA]</scope>
    <source>
        <strain evidence="1 2">ATCC 51263</strain>
    </source>
</reference>
<dbReference type="OrthoDB" id="9795355at2"/>
<dbReference type="InterPro" id="IPR037481">
    <property type="entry name" value="LacX"/>
</dbReference>
<keyword evidence="2" id="KW-1185">Reference proteome</keyword>
<dbReference type="GO" id="GO:0030246">
    <property type="term" value="F:carbohydrate binding"/>
    <property type="evidence" value="ECO:0007669"/>
    <property type="project" value="InterPro"/>
</dbReference>
<organism evidence="1 2">
    <name type="scientific">Enterococcus columbae DSM 7374 = ATCC 51263</name>
    <dbReference type="NCBI Taxonomy" id="1121865"/>
    <lineage>
        <taxon>Bacteria</taxon>
        <taxon>Bacillati</taxon>
        <taxon>Bacillota</taxon>
        <taxon>Bacilli</taxon>
        <taxon>Lactobacillales</taxon>
        <taxon>Enterococcaceae</taxon>
        <taxon>Enterococcus</taxon>
    </lineage>
</organism>
<evidence type="ECO:0000313" key="1">
    <source>
        <dbReference type="EMBL" id="EOW84414.1"/>
    </source>
</evidence>
<dbReference type="Proteomes" id="UP000014113">
    <property type="component" value="Unassembled WGS sequence"/>
</dbReference>
<name>S0KYB5_9ENTE</name>
<dbReference type="CDD" id="cd09024">
    <property type="entry name" value="Aldose_epim_lacX"/>
    <property type="match status" value="1"/>
</dbReference>
<evidence type="ECO:0000313" key="2">
    <source>
        <dbReference type="Proteomes" id="UP000014113"/>
    </source>
</evidence>
<dbReference type="Pfam" id="PF01263">
    <property type="entry name" value="Aldose_epim"/>
    <property type="match status" value="1"/>
</dbReference>
<dbReference type="InterPro" id="IPR014718">
    <property type="entry name" value="GH-type_carb-bd"/>
</dbReference>
<evidence type="ECO:0008006" key="3">
    <source>
        <dbReference type="Google" id="ProtNLM"/>
    </source>
</evidence>
<dbReference type="Gene3D" id="2.70.98.10">
    <property type="match status" value="1"/>
</dbReference>
<dbReference type="PATRIC" id="fig|1121865.3.peg.304"/>
<proteinExistence type="predicted"/>
<gene>
    <name evidence="1" type="ORF">I568_00909</name>
</gene>
<accession>S0KYB5</accession>
<sequence length="290" mass="33452">MYSIQNQYLKASFESKGAELQSLFHLQHQIEYLWQADPNHWGKHAPILFPIVGALKDNRYQYEQQSYSLSRHGFARDMIFSVVDHQTSEITFCLKADEQTHKHFPFLFELYVSYHLVDESLIVEYKVVNSDEKPMYYGIGGHPAFNAPLESGLSFEDYQLIFEKGEFLKQIPLVDNCLDLSAATQPENTVYPLSHELFKNDALVFETTQDEVQITLQSLKGKRKVRVSYRDLPFVGLWSTYPVASNFVCIEPWASVADVTTTNGQLVEKYGIQTLNAKQAKHYQYIITVK</sequence>